<gene>
    <name evidence="2" type="ORF">MOZ60_03190</name>
</gene>
<keyword evidence="1" id="KW-0812">Transmembrane</keyword>
<evidence type="ECO:0000256" key="1">
    <source>
        <dbReference type="SAM" id="Phobius"/>
    </source>
</evidence>
<accession>A0AB35U2N3</accession>
<evidence type="ECO:0000313" key="2">
    <source>
        <dbReference type="EMBL" id="MDX8419095.1"/>
    </source>
</evidence>
<keyword evidence="3" id="KW-1185">Reference proteome</keyword>
<feature type="transmembrane region" description="Helical" evidence="1">
    <location>
        <begin position="18"/>
        <end position="35"/>
    </location>
</feature>
<feature type="transmembrane region" description="Helical" evidence="1">
    <location>
        <begin position="259"/>
        <end position="280"/>
    </location>
</feature>
<comment type="caution">
    <text evidence="2">The sequence shown here is derived from an EMBL/GenBank/DDBJ whole genome shotgun (WGS) entry which is preliminary data.</text>
</comment>
<feature type="transmembrane region" description="Helical" evidence="1">
    <location>
        <begin position="127"/>
        <end position="151"/>
    </location>
</feature>
<keyword evidence="1" id="KW-1133">Transmembrane helix</keyword>
<dbReference type="AlphaFoldDB" id="A0AB35U2N3"/>
<evidence type="ECO:0000313" key="3">
    <source>
        <dbReference type="Proteomes" id="UP001286174"/>
    </source>
</evidence>
<feature type="transmembrane region" description="Helical" evidence="1">
    <location>
        <begin position="189"/>
        <end position="212"/>
    </location>
</feature>
<dbReference type="EMBL" id="JALBUR010000005">
    <property type="protein sequence ID" value="MDX8419095.1"/>
    <property type="molecule type" value="Genomic_DNA"/>
</dbReference>
<feature type="transmembrane region" description="Helical" evidence="1">
    <location>
        <begin position="218"/>
        <end position="238"/>
    </location>
</feature>
<proteinExistence type="predicted"/>
<dbReference type="Proteomes" id="UP001286174">
    <property type="component" value="Unassembled WGS sequence"/>
</dbReference>
<dbReference type="RefSeq" id="WP_370595624.1">
    <property type="nucleotide sequence ID" value="NZ_JALBUR010000005.1"/>
</dbReference>
<feature type="transmembrane region" description="Helical" evidence="1">
    <location>
        <begin position="88"/>
        <end position="106"/>
    </location>
</feature>
<keyword evidence="1" id="KW-0472">Membrane</keyword>
<name>A0AB35U2N3_9FIRM</name>
<organism evidence="2 3">
    <name type="scientific">Grylomicrobium aquisgranensis</name>
    <dbReference type="NCBI Taxonomy" id="2926318"/>
    <lineage>
        <taxon>Bacteria</taxon>
        <taxon>Bacillati</taxon>
        <taxon>Bacillota</taxon>
        <taxon>Erysipelotrichia</taxon>
        <taxon>Erysipelotrichales</taxon>
        <taxon>Erysipelotrichaceae</taxon>
        <taxon>Grylomicrobium</taxon>
    </lineage>
</organism>
<reference evidence="2 3" key="1">
    <citation type="submission" date="2022-03" db="EMBL/GenBank/DDBJ databases">
        <title>Novel taxa within the pig intestine.</title>
        <authorList>
            <person name="Wylensek D."/>
            <person name="Bishof K."/>
            <person name="Afrizal A."/>
            <person name="Clavel T."/>
        </authorList>
    </citation>
    <scope>NUCLEOTIDE SEQUENCE [LARGE SCALE GENOMIC DNA]</scope>
    <source>
        <strain evidence="2 3">CLA-KB-P133</strain>
    </source>
</reference>
<evidence type="ECO:0008006" key="4">
    <source>
        <dbReference type="Google" id="ProtNLM"/>
    </source>
</evidence>
<protein>
    <recommendedName>
        <fullName evidence="4">ABC transporter permease</fullName>
    </recommendedName>
</protein>
<sequence>MKKLLKIDLKRILHSRRFCILILVEIAVVVLSYVWNTYPYGQTLWNVAKQPFAAAPEFHVSWLEAYYPFTWYDKWIGAGMGDSILDHFYFIAMPLCAAFAMGDYVTKDHTTGYVKQVFLHVGRKQYYAEKGVCSFLVGGITILIPLIVNIFLNAAQFSSLVPMVEAGFGVVVHGHVFSRLYYSHPFIYILIYLFNSFMYGGAFSVLACAVGIFVSNAFIPLLFPFLVYLFQNSLMTALQHPEFAFDALITMNRAYISSYLFCLLGALCILVPGILGLVYAGRNDETIG</sequence>